<name>A0A0F5IVI6_9BACT</name>
<dbReference type="RefSeq" id="WP_028728170.1">
    <property type="nucleotide sequence ID" value="NZ_AUAE01000027.1"/>
</dbReference>
<dbReference type="HOGENOM" id="CLU_1979403_0_0_10"/>
<protein>
    <submittedName>
        <fullName evidence="1">Uncharacterized protein</fullName>
    </submittedName>
</protein>
<dbReference type="Proteomes" id="UP000033035">
    <property type="component" value="Unassembled WGS sequence"/>
</dbReference>
<accession>A0A0F5IVI6</accession>
<reference evidence="1 2" key="1">
    <citation type="submission" date="2013-04" db="EMBL/GenBank/DDBJ databases">
        <title>The Genome Sequence of Parabacteroides gordonii DSM 23371.</title>
        <authorList>
            <consortium name="The Broad Institute Genomics Platform"/>
            <person name="Earl A."/>
            <person name="Ward D."/>
            <person name="Feldgarden M."/>
            <person name="Gevers D."/>
            <person name="Martens E."/>
            <person name="Sakamoto M."/>
            <person name="Benno Y."/>
            <person name="Suzuki N."/>
            <person name="Matsunaga N."/>
            <person name="Koshihara K."/>
            <person name="Seki M."/>
            <person name="Komiya H."/>
            <person name="Walker B."/>
            <person name="Young S."/>
            <person name="Zeng Q."/>
            <person name="Gargeya S."/>
            <person name="Fitzgerald M."/>
            <person name="Haas B."/>
            <person name="Abouelleil A."/>
            <person name="Allen A.W."/>
            <person name="Alvarado L."/>
            <person name="Arachchi H.M."/>
            <person name="Berlin A.M."/>
            <person name="Chapman S.B."/>
            <person name="Gainer-Dewar J."/>
            <person name="Goldberg J."/>
            <person name="Griggs A."/>
            <person name="Gujja S."/>
            <person name="Hansen M."/>
            <person name="Howarth C."/>
            <person name="Imamovic A."/>
            <person name="Ireland A."/>
            <person name="Larimer J."/>
            <person name="McCowan C."/>
            <person name="Murphy C."/>
            <person name="Pearson M."/>
            <person name="Poon T.W."/>
            <person name="Priest M."/>
            <person name="Roberts A."/>
            <person name="Saif S."/>
            <person name="Shea T."/>
            <person name="Sisk P."/>
            <person name="Sykes S."/>
            <person name="Wortman J."/>
            <person name="Nusbaum C."/>
            <person name="Birren B."/>
        </authorList>
    </citation>
    <scope>NUCLEOTIDE SEQUENCE [LARGE SCALE GENOMIC DNA]</scope>
    <source>
        <strain evidence="1 2">MS-1</strain>
    </source>
</reference>
<sequence length="150" mass="17584">MSYPSLEESIERVKNNSHYILLLALLLGDPEIRKRKTWNALAKSFFTNYREKILHHCGYDAGPANLERIRIVEPKLFIEYMSGMFRYGMFEECSYEELAGFINLVFNTGYEQTYICNLLKAAHEDYQHIHDGIKMEIKLEPARREGILSN</sequence>
<organism evidence="1 2">
    <name type="scientific">Parabacteroides gordonii MS-1 = DSM 23371</name>
    <dbReference type="NCBI Taxonomy" id="1203610"/>
    <lineage>
        <taxon>Bacteria</taxon>
        <taxon>Pseudomonadati</taxon>
        <taxon>Bacteroidota</taxon>
        <taxon>Bacteroidia</taxon>
        <taxon>Bacteroidales</taxon>
        <taxon>Tannerellaceae</taxon>
        <taxon>Parabacteroides</taxon>
    </lineage>
</organism>
<gene>
    <name evidence="1" type="ORF">HMPREF1536_04621</name>
</gene>
<keyword evidence="2" id="KW-1185">Reference proteome</keyword>
<dbReference type="PATRIC" id="fig|1203610.3.peg.4711"/>
<dbReference type="AlphaFoldDB" id="A0A0F5IVI6"/>
<evidence type="ECO:0000313" key="1">
    <source>
        <dbReference type="EMBL" id="KKB49556.1"/>
    </source>
</evidence>
<proteinExistence type="predicted"/>
<dbReference type="STRING" id="1203610.HMPREF1536_04621"/>
<dbReference type="EMBL" id="AQHW01000025">
    <property type="protein sequence ID" value="KKB49556.1"/>
    <property type="molecule type" value="Genomic_DNA"/>
</dbReference>
<evidence type="ECO:0000313" key="2">
    <source>
        <dbReference type="Proteomes" id="UP000033035"/>
    </source>
</evidence>
<comment type="caution">
    <text evidence="1">The sequence shown here is derived from an EMBL/GenBank/DDBJ whole genome shotgun (WGS) entry which is preliminary data.</text>
</comment>